<evidence type="ECO:0000259" key="1">
    <source>
        <dbReference type="Pfam" id="PF01863"/>
    </source>
</evidence>
<dbReference type="Pfam" id="PF01863">
    <property type="entry name" value="YgjP-like"/>
    <property type="match status" value="1"/>
</dbReference>
<sequence>MKSYQIILNQEEIYYDVIYKHMNSIRMRVKQGKLVVSAPYYTPRSLIEDNIRKYQEKLLPLIHNYEEYACYQENGYVDIFDTRYIIRLRAVGQYQCEVHEQYLYVYHQNIAQCVENYLKRILLNYIEEKIIYYLAYDFDLNMPRIEIKKYKGRWGSCYYKEGKVSFNLSLIHLDKELIDYVIVHELTHFLQANHSTLFYQEIAKRMPDYKERLKRLKEKHV</sequence>
<dbReference type="PANTHER" id="PTHR30399:SF1">
    <property type="entry name" value="UTP PYROPHOSPHATASE"/>
    <property type="match status" value="1"/>
</dbReference>
<dbReference type="CDD" id="cd07344">
    <property type="entry name" value="M48_yhfN_like"/>
    <property type="match status" value="1"/>
</dbReference>
<organism evidence="2 3">
    <name type="scientific">Coprobacillus cateniformis</name>
    <dbReference type="NCBI Taxonomy" id="100884"/>
    <lineage>
        <taxon>Bacteria</taxon>
        <taxon>Bacillati</taxon>
        <taxon>Bacillota</taxon>
        <taxon>Erysipelotrichia</taxon>
        <taxon>Erysipelotrichales</taxon>
        <taxon>Coprobacillaceae</taxon>
        <taxon>Coprobacillus</taxon>
    </lineage>
</organism>
<dbReference type="EMBL" id="ADKX01000048">
    <property type="protein sequence ID" value="EFW03303.1"/>
    <property type="molecule type" value="Genomic_DNA"/>
</dbReference>
<protein>
    <recommendedName>
        <fullName evidence="1">YgjP-like metallopeptidase domain-containing protein</fullName>
    </recommendedName>
</protein>
<dbReference type="Proteomes" id="UP000003157">
    <property type="component" value="Unassembled WGS sequence"/>
</dbReference>
<dbReference type="HOGENOM" id="CLU_065947_1_1_9"/>
<dbReference type="RefSeq" id="WP_008790449.1">
    <property type="nucleotide sequence ID" value="NZ_AKCB01000001.1"/>
</dbReference>
<dbReference type="InterPro" id="IPR002725">
    <property type="entry name" value="YgjP-like_metallopeptidase"/>
</dbReference>
<dbReference type="STRING" id="100884.GCA_000269565_00700"/>
<dbReference type="Gene3D" id="3.30.2010.10">
    <property type="entry name" value="Metalloproteases ('zincins'), catalytic domain"/>
    <property type="match status" value="1"/>
</dbReference>
<keyword evidence="3" id="KW-1185">Reference proteome</keyword>
<gene>
    <name evidence="2" type="ORF">HMPREF9488_03367</name>
</gene>
<name>E7GF24_9FIRM</name>
<accession>E7GF24</accession>
<dbReference type="GeneID" id="78228597"/>
<evidence type="ECO:0000313" key="2">
    <source>
        <dbReference type="EMBL" id="EFW03303.1"/>
    </source>
</evidence>
<dbReference type="PANTHER" id="PTHR30399">
    <property type="entry name" value="UNCHARACTERIZED PROTEIN YGJP"/>
    <property type="match status" value="1"/>
</dbReference>
<dbReference type="eggNOG" id="COG1451">
    <property type="taxonomic scope" value="Bacteria"/>
</dbReference>
<dbReference type="InterPro" id="IPR053136">
    <property type="entry name" value="UTP_pyrophosphatase-like"/>
</dbReference>
<dbReference type="OrthoDB" id="9811177at2"/>
<proteinExistence type="predicted"/>
<dbReference type="AlphaFoldDB" id="E7GF24"/>
<feature type="domain" description="YgjP-like metallopeptidase" evidence="1">
    <location>
        <begin position="24"/>
        <end position="218"/>
    </location>
</feature>
<evidence type="ECO:0000313" key="3">
    <source>
        <dbReference type="Proteomes" id="UP000003157"/>
    </source>
</evidence>
<reference evidence="2 3" key="1">
    <citation type="submission" date="2010-12" db="EMBL/GenBank/DDBJ databases">
        <title>The Genome Sequence of Coprobacillus sp. strain 29_1.</title>
        <authorList>
            <consortium name="The Broad Institute Genome Sequencing Platform"/>
            <person name="Earl A."/>
            <person name="Ward D."/>
            <person name="Feldgarden M."/>
            <person name="Gevers D."/>
            <person name="Daigneault M."/>
            <person name="Sibley C.D."/>
            <person name="White A."/>
            <person name="Strauss J."/>
            <person name="Allen-Vercoe E."/>
            <person name="Young S.K."/>
            <person name="Zeng Q."/>
            <person name="Gargeya S."/>
            <person name="Fitzgerald M."/>
            <person name="Haas B."/>
            <person name="Abouelleil A."/>
            <person name="Alvarado L."/>
            <person name="Arachchi H.M."/>
            <person name="Berlin A."/>
            <person name="Brown A."/>
            <person name="Chapman S.B."/>
            <person name="Chen Z."/>
            <person name="Dunbar C."/>
            <person name="Freedman E."/>
            <person name="Gearin G."/>
            <person name="Gellesch M."/>
            <person name="Goldberg J."/>
            <person name="Griggs A."/>
            <person name="Gujja S."/>
            <person name="Heilman E."/>
            <person name="Heiman D."/>
            <person name="Howarth C."/>
            <person name="Larson L."/>
            <person name="Lui A."/>
            <person name="MacDonald P.J.P."/>
            <person name="Mehta T."/>
            <person name="Montmayeur A."/>
            <person name="Murphy C."/>
            <person name="Neiman D."/>
            <person name="Pearson M."/>
            <person name="Priest M."/>
            <person name="Roberts A."/>
            <person name="Saif S."/>
            <person name="Shea T."/>
            <person name="Shenoy N."/>
            <person name="Sisk P."/>
            <person name="Stolte C."/>
            <person name="Sykes S."/>
            <person name="White J."/>
            <person name="Yandava C."/>
            <person name="Nusbaum C."/>
            <person name="Birren B."/>
        </authorList>
    </citation>
    <scope>NUCLEOTIDE SEQUENCE [LARGE SCALE GENOMIC DNA]</scope>
    <source>
        <strain evidence="2 3">29_1</strain>
    </source>
</reference>
<comment type="caution">
    <text evidence="2">The sequence shown here is derived from an EMBL/GenBank/DDBJ whole genome shotgun (WGS) entry which is preliminary data.</text>
</comment>